<evidence type="ECO:0000256" key="3">
    <source>
        <dbReference type="ARBA" id="ARBA00013208"/>
    </source>
</evidence>
<dbReference type="EMBL" id="AP027272">
    <property type="protein sequence ID" value="BDX05657.1"/>
    <property type="molecule type" value="Genomic_DNA"/>
</dbReference>
<dbReference type="KEGG" id="pmaw:MACH26_11780"/>
<evidence type="ECO:0000313" key="9">
    <source>
        <dbReference type="EMBL" id="BDX05657.1"/>
    </source>
</evidence>
<dbReference type="InterPro" id="IPR019758">
    <property type="entry name" value="Pept_S26A_signal_pept_1_CS"/>
</dbReference>
<dbReference type="AlphaFoldDB" id="A0AA48KR21"/>
<dbReference type="Proteomes" id="UP001333710">
    <property type="component" value="Chromosome"/>
</dbReference>
<evidence type="ECO:0000259" key="8">
    <source>
        <dbReference type="Pfam" id="PF10502"/>
    </source>
</evidence>
<dbReference type="InterPro" id="IPR019757">
    <property type="entry name" value="Pept_S26A_signal_pept_1_Lys-AS"/>
</dbReference>
<keyword evidence="5 7" id="KW-0378">Hydrolase</keyword>
<feature type="active site" evidence="6">
    <location>
        <position position="92"/>
    </location>
</feature>
<evidence type="ECO:0000256" key="4">
    <source>
        <dbReference type="ARBA" id="ARBA00019232"/>
    </source>
</evidence>
<feature type="domain" description="Peptidase S26" evidence="8">
    <location>
        <begin position="12"/>
        <end position="194"/>
    </location>
</feature>
<comment type="similarity">
    <text evidence="2 7">Belongs to the peptidase S26 family.</text>
</comment>
<dbReference type="PRINTS" id="PR00727">
    <property type="entry name" value="LEADERPTASE"/>
</dbReference>
<keyword evidence="7" id="KW-0645">Protease</keyword>
<evidence type="ECO:0000256" key="1">
    <source>
        <dbReference type="ARBA" id="ARBA00000677"/>
    </source>
</evidence>
<reference evidence="9" key="1">
    <citation type="submission" date="2023-01" db="EMBL/GenBank/DDBJ databases">
        <title>Complete genome sequence of Planctobacterium marinum strain Dej080120_11.</title>
        <authorList>
            <person name="Ueki S."/>
            <person name="Maruyama F."/>
        </authorList>
    </citation>
    <scope>NUCLEOTIDE SEQUENCE</scope>
    <source>
        <strain evidence="9">Dej080120_11</strain>
    </source>
</reference>
<dbReference type="PANTHER" id="PTHR43390">
    <property type="entry name" value="SIGNAL PEPTIDASE I"/>
    <property type="match status" value="1"/>
</dbReference>
<sequence>MNKLNAIWQENKLFLLFIGLMVMFRSAVADWNHVPTGSMQPTIKIGDQILVDKLAYDIRLPLTHVSLHKLNDPERGDVIIFDSKVSDKRLVKRVIGVPGDRVAMKNNRLFVNGNALKYTAVSEQGGFKVLNEVLGETTHKIRIRNANTRASNFAEVTVPSGHYLVLGDNRDNSADSRAIGFIPRNEIVGKSETVAFSLDYDNYYLPRSQRVISPLDET</sequence>
<dbReference type="Gene3D" id="2.10.109.10">
    <property type="entry name" value="Umud Fragment, subunit A"/>
    <property type="match status" value="1"/>
</dbReference>
<dbReference type="CDD" id="cd06530">
    <property type="entry name" value="S26_SPase_I"/>
    <property type="match status" value="1"/>
</dbReference>
<accession>A0AA48KR21</accession>
<dbReference type="GO" id="GO:0004252">
    <property type="term" value="F:serine-type endopeptidase activity"/>
    <property type="evidence" value="ECO:0007669"/>
    <property type="project" value="InterPro"/>
</dbReference>
<proteinExistence type="inferred from homology"/>
<organism evidence="9 10">
    <name type="scientific">Planctobacterium marinum</name>
    <dbReference type="NCBI Taxonomy" id="1631968"/>
    <lineage>
        <taxon>Bacteria</taxon>
        <taxon>Pseudomonadati</taxon>
        <taxon>Pseudomonadota</taxon>
        <taxon>Gammaproteobacteria</taxon>
        <taxon>Alteromonadales</taxon>
        <taxon>Alteromonadaceae</taxon>
        <taxon>Planctobacterium</taxon>
    </lineage>
</organism>
<evidence type="ECO:0000256" key="5">
    <source>
        <dbReference type="ARBA" id="ARBA00022801"/>
    </source>
</evidence>
<evidence type="ECO:0000256" key="2">
    <source>
        <dbReference type="ARBA" id="ARBA00009370"/>
    </source>
</evidence>
<gene>
    <name evidence="9" type="ORF">MACH26_11780</name>
</gene>
<comment type="subcellular location">
    <subcellularLocation>
        <location evidence="7">Membrane</location>
        <topology evidence="7">Multi-pass membrane protein</topology>
    </subcellularLocation>
</comment>
<dbReference type="RefSeq" id="WP_338291642.1">
    <property type="nucleotide sequence ID" value="NZ_AP027272.1"/>
</dbReference>
<feature type="active site" evidence="6">
    <location>
        <position position="38"/>
    </location>
</feature>
<dbReference type="InterPro" id="IPR019533">
    <property type="entry name" value="Peptidase_S26"/>
</dbReference>
<name>A0AA48KR21_9ALTE</name>
<dbReference type="PROSITE" id="PS00761">
    <property type="entry name" value="SPASE_I_3"/>
    <property type="match status" value="1"/>
</dbReference>
<dbReference type="PANTHER" id="PTHR43390:SF1">
    <property type="entry name" value="CHLOROPLAST PROCESSING PEPTIDASE"/>
    <property type="match status" value="1"/>
</dbReference>
<dbReference type="PROSITE" id="PS00760">
    <property type="entry name" value="SPASE_I_2"/>
    <property type="match status" value="1"/>
</dbReference>
<dbReference type="GO" id="GO:0006465">
    <property type="term" value="P:signal peptide processing"/>
    <property type="evidence" value="ECO:0007669"/>
    <property type="project" value="InterPro"/>
</dbReference>
<evidence type="ECO:0000256" key="7">
    <source>
        <dbReference type="RuleBase" id="RU362042"/>
    </source>
</evidence>
<dbReference type="InterPro" id="IPR000223">
    <property type="entry name" value="Pept_S26A_signal_pept_1"/>
</dbReference>
<dbReference type="InterPro" id="IPR036286">
    <property type="entry name" value="LexA/Signal_pep-like_sf"/>
</dbReference>
<dbReference type="EC" id="3.4.21.89" evidence="3 7"/>
<dbReference type="GO" id="GO:0016020">
    <property type="term" value="C:membrane"/>
    <property type="evidence" value="ECO:0007669"/>
    <property type="project" value="UniProtKB-SubCell"/>
</dbReference>
<dbReference type="GO" id="GO:0009003">
    <property type="term" value="F:signal peptidase activity"/>
    <property type="evidence" value="ECO:0007669"/>
    <property type="project" value="UniProtKB-EC"/>
</dbReference>
<comment type="catalytic activity">
    <reaction evidence="1 7">
        <text>Cleavage of hydrophobic, N-terminal signal or leader sequences from secreted and periplasmic proteins.</text>
        <dbReference type="EC" id="3.4.21.89"/>
    </reaction>
</comment>
<evidence type="ECO:0000256" key="6">
    <source>
        <dbReference type="PIRSR" id="PIRSR600223-1"/>
    </source>
</evidence>
<keyword evidence="10" id="KW-1185">Reference proteome</keyword>
<dbReference type="NCBIfam" id="TIGR02227">
    <property type="entry name" value="sigpep_I_bact"/>
    <property type="match status" value="1"/>
</dbReference>
<dbReference type="SUPFAM" id="SSF51306">
    <property type="entry name" value="LexA/Signal peptidase"/>
    <property type="match status" value="1"/>
</dbReference>
<protein>
    <recommendedName>
        <fullName evidence="4 7">Signal peptidase I</fullName>
        <ecNumber evidence="3 7">3.4.21.89</ecNumber>
    </recommendedName>
</protein>
<dbReference type="Pfam" id="PF10502">
    <property type="entry name" value="Peptidase_S26"/>
    <property type="match status" value="1"/>
</dbReference>
<evidence type="ECO:0000313" key="10">
    <source>
        <dbReference type="Proteomes" id="UP001333710"/>
    </source>
</evidence>